<dbReference type="KEGG" id="ccjz:ccrud_09740"/>
<evidence type="ECO:0000313" key="2">
    <source>
        <dbReference type="EMBL" id="ANE04452.1"/>
    </source>
</evidence>
<dbReference type="EMBL" id="CP015622">
    <property type="protein sequence ID" value="ANE04452.1"/>
    <property type="molecule type" value="Genomic_DNA"/>
</dbReference>
<organism evidence="2 3">
    <name type="scientific">Corynebacterium crudilactis</name>
    <dbReference type="NCBI Taxonomy" id="1652495"/>
    <lineage>
        <taxon>Bacteria</taxon>
        <taxon>Bacillati</taxon>
        <taxon>Actinomycetota</taxon>
        <taxon>Actinomycetes</taxon>
        <taxon>Mycobacteriales</taxon>
        <taxon>Corynebacteriaceae</taxon>
        <taxon>Corynebacterium</taxon>
    </lineage>
</organism>
<evidence type="ECO:0000313" key="3">
    <source>
        <dbReference type="Proteomes" id="UP000076929"/>
    </source>
</evidence>
<dbReference type="AlphaFoldDB" id="A0A172QUS6"/>
<gene>
    <name evidence="2" type="ORF">ccrud_09740</name>
</gene>
<proteinExistence type="predicted"/>
<name>A0A172QUS6_9CORY</name>
<keyword evidence="1" id="KW-0472">Membrane</keyword>
<keyword evidence="3" id="KW-1185">Reference proteome</keyword>
<feature type="transmembrane region" description="Helical" evidence="1">
    <location>
        <begin position="21"/>
        <end position="42"/>
    </location>
</feature>
<accession>A0A172QUS6</accession>
<keyword evidence="1" id="KW-0812">Transmembrane</keyword>
<evidence type="ECO:0000256" key="1">
    <source>
        <dbReference type="SAM" id="Phobius"/>
    </source>
</evidence>
<keyword evidence="1" id="KW-1133">Transmembrane helix</keyword>
<sequence length="67" mass="7515">MAFFIRILAGGIFALICKPRRLYSMVFILMGSALTLRSLIVWVARFEWAHPCPQLIALLLVLSPVLG</sequence>
<protein>
    <submittedName>
        <fullName evidence="2">Uncharacterized protein</fullName>
    </submittedName>
</protein>
<reference evidence="2 3" key="1">
    <citation type="submission" date="2016-05" db="EMBL/GenBank/DDBJ databases">
        <title>Complete genome sequence of Corynebacterium crudilactis, a new Corynebacterium species isolated from raw cow's milk.</title>
        <authorList>
            <person name="Christian R."/>
            <person name="Zimmermann J."/>
            <person name="Lipski A."/>
            <person name="Kalinowski J."/>
        </authorList>
    </citation>
    <scope>NUCLEOTIDE SEQUENCE [LARGE SCALE GENOMIC DNA]</scope>
    <source>
        <strain evidence="2 3">JZ16</strain>
    </source>
</reference>
<dbReference type="Proteomes" id="UP000076929">
    <property type="component" value="Chromosome"/>
</dbReference>